<feature type="compositionally biased region" description="Basic and acidic residues" evidence="2">
    <location>
        <begin position="82"/>
        <end position="93"/>
    </location>
</feature>
<keyword evidence="1" id="KW-0175">Coiled coil</keyword>
<comment type="caution">
    <text evidence="4">The sequence shown here is derived from an EMBL/GenBank/DDBJ whole genome shotgun (WGS) entry which is preliminary data.</text>
</comment>
<dbReference type="AlphaFoldDB" id="A0ABD1M4F7"/>
<accession>A0ABD1M4F7</accession>
<dbReference type="Proteomes" id="UP001603857">
    <property type="component" value="Unassembled WGS sequence"/>
</dbReference>
<organism evidence="4 5">
    <name type="scientific">Flemingia macrophylla</name>
    <dbReference type="NCBI Taxonomy" id="520843"/>
    <lineage>
        <taxon>Eukaryota</taxon>
        <taxon>Viridiplantae</taxon>
        <taxon>Streptophyta</taxon>
        <taxon>Embryophyta</taxon>
        <taxon>Tracheophyta</taxon>
        <taxon>Spermatophyta</taxon>
        <taxon>Magnoliopsida</taxon>
        <taxon>eudicotyledons</taxon>
        <taxon>Gunneridae</taxon>
        <taxon>Pentapetalae</taxon>
        <taxon>rosids</taxon>
        <taxon>fabids</taxon>
        <taxon>Fabales</taxon>
        <taxon>Fabaceae</taxon>
        <taxon>Papilionoideae</taxon>
        <taxon>50 kb inversion clade</taxon>
        <taxon>NPAAA clade</taxon>
        <taxon>indigoferoid/millettioid clade</taxon>
        <taxon>Phaseoleae</taxon>
        <taxon>Flemingia</taxon>
    </lineage>
</organism>
<feature type="region of interest" description="Disordered" evidence="2">
    <location>
        <begin position="73"/>
        <end position="102"/>
    </location>
</feature>
<evidence type="ECO:0000313" key="4">
    <source>
        <dbReference type="EMBL" id="KAL2330656.1"/>
    </source>
</evidence>
<name>A0ABD1M4F7_9FABA</name>
<evidence type="ECO:0000313" key="5">
    <source>
        <dbReference type="Proteomes" id="UP001603857"/>
    </source>
</evidence>
<dbReference type="InterPro" id="IPR056647">
    <property type="entry name" value="DUF7745"/>
</dbReference>
<gene>
    <name evidence="4" type="ORF">Fmac_018237</name>
</gene>
<protein>
    <recommendedName>
        <fullName evidence="3">DUF7745 domain-containing protein</fullName>
    </recommendedName>
</protein>
<feature type="coiled-coil region" evidence="1">
    <location>
        <begin position="127"/>
        <end position="182"/>
    </location>
</feature>
<feature type="domain" description="DUF7745" evidence="3">
    <location>
        <begin position="5"/>
        <end position="91"/>
    </location>
</feature>
<dbReference type="EMBL" id="JBGMDY010000006">
    <property type="protein sequence ID" value="KAL2330656.1"/>
    <property type="molecule type" value="Genomic_DNA"/>
</dbReference>
<evidence type="ECO:0000256" key="2">
    <source>
        <dbReference type="SAM" id="MobiDB-lite"/>
    </source>
</evidence>
<dbReference type="Pfam" id="PF24924">
    <property type="entry name" value="DUF7745"/>
    <property type="match status" value="1"/>
</dbReference>
<keyword evidence="5" id="KW-1185">Reference proteome</keyword>
<proteinExistence type="predicted"/>
<reference evidence="4 5" key="1">
    <citation type="submission" date="2024-08" db="EMBL/GenBank/DDBJ databases">
        <title>Insights into the chromosomal genome structure of Flemingia macrophylla.</title>
        <authorList>
            <person name="Ding Y."/>
            <person name="Zhao Y."/>
            <person name="Bi W."/>
            <person name="Wu M."/>
            <person name="Zhao G."/>
            <person name="Gong Y."/>
            <person name="Li W."/>
            <person name="Zhang P."/>
        </authorList>
    </citation>
    <scope>NUCLEOTIDE SEQUENCE [LARGE SCALE GENOMIC DNA]</scope>
    <source>
        <strain evidence="4">DYQJB</strain>
        <tissue evidence="4">Leaf</tissue>
    </source>
</reference>
<evidence type="ECO:0000259" key="3">
    <source>
        <dbReference type="Pfam" id="PF24924"/>
    </source>
</evidence>
<evidence type="ECO:0000256" key="1">
    <source>
        <dbReference type="SAM" id="Coils"/>
    </source>
</evidence>
<sequence>MRSPFEDTPLMGLMGCIPYSPRLAMRQLMKTQTIPSKEELRGLCFFCNPSHRDEILAICRAWEKPIYNGDGGLGKPKVTISSDHEKWRSDRGVPKPSTQEAPTAVDGELQEKVDAMTKRMKIMGAQMRAHEDKNEESSLIIDGLQRQCRQCKKKDQDIEWLKDECTATNEEVAHAAKNLENRFG</sequence>